<keyword evidence="12" id="KW-1185">Reference proteome</keyword>
<keyword evidence="4" id="KW-0813">Transport</keyword>
<evidence type="ECO:0000256" key="9">
    <source>
        <dbReference type="ARBA" id="ARBA00023251"/>
    </source>
</evidence>
<dbReference type="GO" id="GO:0042910">
    <property type="term" value="F:xenobiotic transmembrane transporter activity"/>
    <property type="evidence" value="ECO:0007669"/>
    <property type="project" value="InterPro"/>
</dbReference>
<protein>
    <recommendedName>
        <fullName evidence="3">Multidrug export protein MepA</fullName>
    </recommendedName>
</protein>
<keyword evidence="7 10" id="KW-1133">Transmembrane helix</keyword>
<comment type="subcellular location">
    <subcellularLocation>
        <location evidence="1">Cell membrane</location>
        <topology evidence="1">Multi-pass membrane protein</topology>
    </subcellularLocation>
</comment>
<dbReference type="PANTHER" id="PTHR43823:SF3">
    <property type="entry name" value="MULTIDRUG EXPORT PROTEIN MEPA"/>
    <property type="match status" value="1"/>
</dbReference>
<reference evidence="11 12" key="1">
    <citation type="submission" date="2013-04" db="EMBL/GenBank/DDBJ databases">
        <title>The Genome Sequence of Parabacteroides gordonii DSM 23371.</title>
        <authorList>
            <consortium name="The Broad Institute Genomics Platform"/>
            <person name="Earl A."/>
            <person name="Ward D."/>
            <person name="Feldgarden M."/>
            <person name="Gevers D."/>
            <person name="Martens E."/>
            <person name="Sakamoto M."/>
            <person name="Benno Y."/>
            <person name="Suzuki N."/>
            <person name="Matsunaga N."/>
            <person name="Koshihara K."/>
            <person name="Seki M."/>
            <person name="Komiya H."/>
            <person name="Walker B."/>
            <person name="Young S."/>
            <person name="Zeng Q."/>
            <person name="Gargeya S."/>
            <person name="Fitzgerald M."/>
            <person name="Haas B."/>
            <person name="Abouelleil A."/>
            <person name="Allen A.W."/>
            <person name="Alvarado L."/>
            <person name="Arachchi H.M."/>
            <person name="Berlin A.M."/>
            <person name="Chapman S.B."/>
            <person name="Gainer-Dewar J."/>
            <person name="Goldberg J."/>
            <person name="Griggs A."/>
            <person name="Gujja S."/>
            <person name="Hansen M."/>
            <person name="Howarth C."/>
            <person name="Imamovic A."/>
            <person name="Ireland A."/>
            <person name="Larimer J."/>
            <person name="McCowan C."/>
            <person name="Murphy C."/>
            <person name="Pearson M."/>
            <person name="Poon T.W."/>
            <person name="Priest M."/>
            <person name="Roberts A."/>
            <person name="Saif S."/>
            <person name="Shea T."/>
            <person name="Sisk P."/>
            <person name="Sykes S."/>
            <person name="Wortman J."/>
            <person name="Nusbaum C."/>
            <person name="Birren B."/>
        </authorList>
    </citation>
    <scope>NUCLEOTIDE SEQUENCE [LARGE SCALE GENOMIC DNA]</scope>
    <source>
        <strain evidence="11 12">MS-1</strain>
    </source>
</reference>
<dbReference type="Proteomes" id="UP000033035">
    <property type="component" value="Unassembled WGS sequence"/>
</dbReference>
<dbReference type="AlphaFoldDB" id="A0A0F5JBZ5"/>
<organism evidence="11 12">
    <name type="scientific">Parabacteroides gordonii MS-1 = DSM 23371</name>
    <dbReference type="NCBI Taxonomy" id="1203610"/>
    <lineage>
        <taxon>Bacteria</taxon>
        <taxon>Pseudomonadati</taxon>
        <taxon>Bacteroidota</taxon>
        <taxon>Bacteroidia</taxon>
        <taxon>Bacteroidales</taxon>
        <taxon>Tannerellaceae</taxon>
        <taxon>Parabacteroides</taxon>
    </lineage>
</organism>
<evidence type="ECO:0000313" key="11">
    <source>
        <dbReference type="EMBL" id="KKB55243.1"/>
    </source>
</evidence>
<evidence type="ECO:0000256" key="5">
    <source>
        <dbReference type="ARBA" id="ARBA00022475"/>
    </source>
</evidence>
<evidence type="ECO:0000256" key="10">
    <source>
        <dbReference type="SAM" id="Phobius"/>
    </source>
</evidence>
<feature type="transmembrane region" description="Helical" evidence="10">
    <location>
        <begin position="196"/>
        <end position="216"/>
    </location>
</feature>
<feature type="transmembrane region" description="Helical" evidence="10">
    <location>
        <begin position="320"/>
        <end position="343"/>
    </location>
</feature>
<dbReference type="Pfam" id="PF01554">
    <property type="entry name" value="MatE"/>
    <property type="match status" value="2"/>
</dbReference>
<feature type="transmembrane region" description="Helical" evidence="10">
    <location>
        <begin position="95"/>
        <end position="118"/>
    </location>
</feature>
<feature type="transmembrane region" description="Helical" evidence="10">
    <location>
        <begin position="272"/>
        <end position="295"/>
    </location>
</feature>
<comment type="caution">
    <text evidence="11">The sequence shown here is derived from an EMBL/GenBank/DDBJ whole genome shotgun (WGS) entry which is preliminary data.</text>
</comment>
<evidence type="ECO:0000256" key="6">
    <source>
        <dbReference type="ARBA" id="ARBA00022692"/>
    </source>
</evidence>
<dbReference type="GO" id="GO:0015297">
    <property type="term" value="F:antiporter activity"/>
    <property type="evidence" value="ECO:0007669"/>
    <property type="project" value="InterPro"/>
</dbReference>
<dbReference type="InterPro" id="IPR051327">
    <property type="entry name" value="MATE_MepA_subfamily"/>
</dbReference>
<dbReference type="PANTHER" id="PTHR43823">
    <property type="entry name" value="SPORULATION PROTEIN YKVU"/>
    <property type="match status" value="1"/>
</dbReference>
<keyword evidence="6 10" id="KW-0812">Transmembrane</keyword>
<feature type="transmembrane region" description="Helical" evidence="10">
    <location>
        <begin position="395"/>
        <end position="413"/>
    </location>
</feature>
<feature type="transmembrane region" description="Helical" evidence="10">
    <location>
        <begin position="18"/>
        <end position="38"/>
    </location>
</feature>
<keyword evidence="8 10" id="KW-0472">Membrane</keyword>
<keyword evidence="5" id="KW-1003">Cell membrane</keyword>
<name>A0A0F5JBZ5_9BACT</name>
<evidence type="ECO:0000256" key="8">
    <source>
        <dbReference type="ARBA" id="ARBA00023136"/>
    </source>
</evidence>
<evidence type="ECO:0000256" key="4">
    <source>
        <dbReference type="ARBA" id="ARBA00022448"/>
    </source>
</evidence>
<feature type="transmembrane region" description="Helical" evidence="10">
    <location>
        <begin position="236"/>
        <end position="260"/>
    </location>
</feature>
<dbReference type="GO" id="GO:0005886">
    <property type="term" value="C:plasma membrane"/>
    <property type="evidence" value="ECO:0007669"/>
    <property type="project" value="UniProtKB-SubCell"/>
</dbReference>
<keyword evidence="9" id="KW-0046">Antibiotic resistance</keyword>
<dbReference type="CDD" id="cd13143">
    <property type="entry name" value="MATE_MepA_like"/>
    <property type="match status" value="1"/>
</dbReference>
<dbReference type="STRING" id="1203610.HMPREF1536_02703"/>
<gene>
    <name evidence="11" type="ORF">HMPREF1536_02703</name>
</gene>
<evidence type="ECO:0000313" key="12">
    <source>
        <dbReference type="Proteomes" id="UP000033035"/>
    </source>
</evidence>
<dbReference type="HOGENOM" id="CLU_012893_0_0_10"/>
<feature type="transmembrane region" description="Helical" evidence="10">
    <location>
        <begin position="50"/>
        <end position="74"/>
    </location>
</feature>
<dbReference type="PATRIC" id="fig|1203610.3.peg.2771"/>
<comment type="similarity">
    <text evidence="2">Belongs to the multi antimicrobial extrusion (MATE) (TC 2.A.66.1) family. MepA subfamily.</text>
</comment>
<feature type="transmembrane region" description="Helical" evidence="10">
    <location>
        <begin position="170"/>
        <end position="190"/>
    </location>
</feature>
<dbReference type="RefSeq" id="WP_028729725.1">
    <property type="nucleotide sequence ID" value="NZ_KE386764.1"/>
</dbReference>
<evidence type="ECO:0000256" key="2">
    <source>
        <dbReference type="ARBA" id="ARBA00008417"/>
    </source>
</evidence>
<feature type="transmembrane region" description="Helical" evidence="10">
    <location>
        <begin position="363"/>
        <end position="388"/>
    </location>
</feature>
<evidence type="ECO:0000256" key="7">
    <source>
        <dbReference type="ARBA" id="ARBA00022989"/>
    </source>
</evidence>
<evidence type="ECO:0000256" key="1">
    <source>
        <dbReference type="ARBA" id="ARBA00004651"/>
    </source>
</evidence>
<dbReference type="InterPro" id="IPR048279">
    <property type="entry name" value="MdtK-like"/>
</dbReference>
<dbReference type="InterPro" id="IPR045070">
    <property type="entry name" value="MATE_MepA-like"/>
</dbReference>
<dbReference type="EMBL" id="AQHW01000015">
    <property type="protein sequence ID" value="KKB55243.1"/>
    <property type="molecule type" value="Genomic_DNA"/>
</dbReference>
<proteinExistence type="inferred from homology"/>
<evidence type="ECO:0000256" key="3">
    <source>
        <dbReference type="ARBA" id="ARBA00022106"/>
    </source>
</evidence>
<dbReference type="NCBIfam" id="TIGR00797">
    <property type="entry name" value="matE"/>
    <property type="match status" value="1"/>
</dbReference>
<accession>A0A0F5JBZ5</accession>
<feature type="transmembrane region" description="Helical" evidence="10">
    <location>
        <begin position="419"/>
        <end position="439"/>
    </location>
</feature>
<feature type="transmembrane region" description="Helical" evidence="10">
    <location>
        <begin position="138"/>
        <end position="158"/>
    </location>
</feature>
<dbReference type="InterPro" id="IPR002528">
    <property type="entry name" value="MATE_fam"/>
</dbReference>
<sequence>MANEIIGRLEKEKISRLLLQYAIPSVVGTMVNALYNIVDRVFIGQGVGALAMAGLTLTFPILLFLQAFGMLIGAGAATRVSIHLGRKANEMAEKVLGNAFTLTFIITLVTVVPCMIWMDDLLLAFGGSEQTIPYARDYLNIVVPGTILTSLSFGFNAVMRASGYPKKAMFTMLIGAVVNVILDPIFIFWLDMGIRGAAIATIISMLLSALFVMNHFIQKDSIVRFHKGTFKLEGHVVWNILTIGISPFAMQLAGSLVVVIQNYALKVHGGDLALGANGIITSVGMLLVMLIIGIAQGMQPIVGFNYGAGQHKRVQDTLRLVIITATIIMGLGCLASVLFPRLIARAFTSDPELIEVTANGLRISLMVFVVVGSQISISQFFQSIGIAWKAMFLSLSRQCLFLIPALLVFPEFWGLDGVWYASPFSDFIAAVTAWAFLWYHVKNIKSETLN</sequence>
<dbReference type="PIRSF" id="PIRSF006603">
    <property type="entry name" value="DinF"/>
    <property type="match status" value="1"/>
</dbReference>
<dbReference type="GO" id="GO:0046677">
    <property type="term" value="P:response to antibiotic"/>
    <property type="evidence" value="ECO:0007669"/>
    <property type="project" value="UniProtKB-KW"/>
</dbReference>